<organism evidence="1">
    <name type="scientific">uncultured Caudovirales phage</name>
    <dbReference type="NCBI Taxonomy" id="2100421"/>
    <lineage>
        <taxon>Viruses</taxon>
        <taxon>Duplodnaviria</taxon>
        <taxon>Heunggongvirae</taxon>
        <taxon>Uroviricota</taxon>
        <taxon>Caudoviricetes</taxon>
        <taxon>Peduoviridae</taxon>
        <taxon>Maltschvirus</taxon>
        <taxon>Maltschvirus maltsch</taxon>
    </lineage>
</organism>
<dbReference type="EMBL" id="LR797068">
    <property type="protein sequence ID" value="CAB4184603.1"/>
    <property type="molecule type" value="Genomic_DNA"/>
</dbReference>
<accession>A0A6J5N972</accession>
<evidence type="ECO:0000313" key="4">
    <source>
        <dbReference type="EMBL" id="CAB4204021.1"/>
    </source>
</evidence>
<dbReference type="EMBL" id="LR797336">
    <property type="protein sequence ID" value="CAB4204021.1"/>
    <property type="molecule type" value="Genomic_DNA"/>
</dbReference>
<dbReference type="EMBL" id="LR798459">
    <property type="protein sequence ID" value="CAB5238282.1"/>
    <property type="molecule type" value="Genomic_DNA"/>
</dbReference>
<gene>
    <name evidence="3" type="ORF">UFOVP1115_19</name>
    <name evidence="4" type="ORF">UFOVP1390_23</name>
    <name evidence="5" type="ORF">UFOVP1567_18</name>
    <name evidence="1" type="ORF">UFOVP626_17</name>
    <name evidence="2" type="ORF">UFOVP951_12</name>
</gene>
<evidence type="ECO:0000313" key="1">
    <source>
        <dbReference type="EMBL" id="CAB4153660.1"/>
    </source>
</evidence>
<evidence type="ECO:0000313" key="5">
    <source>
        <dbReference type="EMBL" id="CAB5238282.1"/>
    </source>
</evidence>
<sequence>MAAATAVTSRRGNDQFRGLFSDTWSVTATLDASSLGDGVGETNTIAVPGVKLGDIVMNISLGVDVSGISITPYVSAANVVSIRFQNESGGTLDLASTTVKCVVVRTV</sequence>
<evidence type="ECO:0000313" key="2">
    <source>
        <dbReference type="EMBL" id="CAB4172898.1"/>
    </source>
</evidence>
<dbReference type="EMBL" id="LR796900">
    <property type="protein sequence ID" value="CAB4172898.1"/>
    <property type="molecule type" value="Genomic_DNA"/>
</dbReference>
<reference evidence="1" key="1">
    <citation type="submission" date="2020-04" db="EMBL/GenBank/DDBJ databases">
        <authorList>
            <person name="Chiriac C."/>
            <person name="Salcher M."/>
            <person name="Ghai R."/>
            <person name="Kavagutti S V."/>
        </authorList>
    </citation>
    <scope>NUCLEOTIDE SEQUENCE</scope>
</reference>
<dbReference type="EMBL" id="LR796605">
    <property type="protein sequence ID" value="CAB4153660.1"/>
    <property type="molecule type" value="Genomic_DNA"/>
</dbReference>
<name>A0A6J5N972_9CAUD</name>
<proteinExistence type="predicted"/>
<evidence type="ECO:0000313" key="3">
    <source>
        <dbReference type="EMBL" id="CAB4184603.1"/>
    </source>
</evidence>
<protein>
    <submittedName>
        <fullName evidence="1">Uncharacterized protein</fullName>
    </submittedName>
</protein>